<evidence type="ECO:0000256" key="2">
    <source>
        <dbReference type="ARBA" id="ARBA00022490"/>
    </source>
</evidence>
<dbReference type="EMBL" id="MCOG01000043">
    <property type="protein sequence ID" value="ORY70594.1"/>
    <property type="molecule type" value="Genomic_DNA"/>
</dbReference>
<dbReference type="OrthoDB" id="626167at2759"/>
<reference evidence="9 10" key="1">
    <citation type="submission" date="2016-08" db="EMBL/GenBank/DDBJ databases">
        <title>A Parts List for Fungal Cellulosomes Revealed by Comparative Genomics.</title>
        <authorList>
            <consortium name="DOE Joint Genome Institute"/>
            <person name="Haitjema C.H."/>
            <person name="Gilmore S.P."/>
            <person name="Henske J.K."/>
            <person name="Solomon K.V."/>
            <person name="De Groot R."/>
            <person name="Kuo A."/>
            <person name="Mondo S.J."/>
            <person name="Salamov A.A."/>
            <person name="Labutti K."/>
            <person name="Zhao Z."/>
            <person name="Chiniquy J."/>
            <person name="Barry K."/>
            <person name="Brewer H.M."/>
            <person name="Purvine S.O."/>
            <person name="Wright A.T."/>
            <person name="Boxma B."/>
            <person name="Van Alen T."/>
            <person name="Hackstein J.H."/>
            <person name="Baker S.E."/>
            <person name="Grigoriev I.V."/>
            <person name="O'Malley M.A."/>
        </authorList>
    </citation>
    <scope>NUCLEOTIDE SEQUENCE [LARGE SCALE GENOMIC DNA]</scope>
    <source>
        <strain evidence="9 10">G1</strain>
    </source>
</reference>
<comment type="subcellular location">
    <subcellularLocation>
        <location evidence="1">Cytoplasm</location>
    </subcellularLocation>
</comment>
<dbReference type="GO" id="GO:0005929">
    <property type="term" value="C:cilium"/>
    <property type="evidence" value="ECO:0007669"/>
    <property type="project" value="TreeGrafter"/>
</dbReference>
<evidence type="ECO:0000313" key="10">
    <source>
        <dbReference type="Proteomes" id="UP000193920"/>
    </source>
</evidence>
<sequence>MNLNKIQNKKIISLKKPPSQKVLNPEFEQFQKQTTVRGYYQPSGSHKKSLIKDICEEMLINGNIDSYVNFFYLTHKTENPNESKDKKISPYKTEENDDSETEERKYFEVETCTENRLKESKIDKNKDNLLNTDNLFNFNTLFVNIEECERNGNLLEGYSAKKNLAEYFGRLNNWDEAINYYQKAYDSIMLLKNKVELRLEAIYNIGRAYEKNNQIVKALAYYTKCREVTLKENHKDYELMSSKKIVKLRLIIANKLDKKKKYEKEIEHYKKCINIIKESYNDKDEINTISFRLGTAYYKNNNLDKAITLFDQFINNSDDSSKNMANKRLAHASIADCYVSKDDLDKAIEHLEKFISFNTKDIKQKNAQINALNKLGIIYNKRGEYKKAVVCFEKHFQLLNTIKEEVENNTNNNTNKLERHNSKRPSIMGYPGTMQEQLMKENERIEEENHLKFKKELDRSMNPLFSSDSQSSLSSEKDSIPIKGVIENSKKFNEALIQMGVAKADNELERFFTWIQKSDTSSLKSLLQWKANRSIVEFGDESDDILINSEKDTEDLLRNKNASSYKIMDSNIEADNENNESNNENNNETNSRNNIESTNENNNDNTNENSNENNENNKENNEIKNDNNENENESINNSNESEKNDTNINNNNENTNNIVNEIINENENNNINEQIQKES</sequence>
<dbReference type="GO" id="GO:0005737">
    <property type="term" value="C:cytoplasm"/>
    <property type="evidence" value="ECO:0007669"/>
    <property type="project" value="UniProtKB-SubCell"/>
</dbReference>
<keyword evidence="3" id="KW-0677">Repeat</keyword>
<keyword evidence="4 6" id="KW-0802">TPR repeat</keyword>
<dbReference type="Gene3D" id="1.25.40.10">
    <property type="entry name" value="Tetratricopeptide repeat domain"/>
    <property type="match status" value="2"/>
</dbReference>
<dbReference type="InterPro" id="IPR011990">
    <property type="entry name" value="TPR-like_helical_dom_sf"/>
</dbReference>
<dbReference type="InterPro" id="IPR019734">
    <property type="entry name" value="TPR_rpt"/>
</dbReference>
<dbReference type="PROSITE" id="PS50005">
    <property type="entry name" value="TPR"/>
    <property type="match status" value="2"/>
</dbReference>
<feature type="coiled-coil region" evidence="7">
    <location>
        <begin position="245"/>
        <end position="272"/>
    </location>
</feature>
<evidence type="ECO:0000313" key="9">
    <source>
        <dbReference type="EMBL" id="ORY70594.1"/>
    </source>
</evidence>
<dbReference type="Pfam" id="PF13424">
    <property type="entry name" value="TPR_12"/>
    <property type="match status" value="1"/>
</dbReference>
<feature type="compositionally biased region" description="Basic and acidic residues" evidence="8">
    <location>
        <begin position="80"/>
        <end position="94"/>
    </location>
</feature>
<proteinExistence type="predicted"/>
<name>A0A1Y2EH05_9FUNG</name>
<keyword evidence="2" id="KW-0963">Cytoplasm</keyword>
<feature type="compositionally biased region" description="Low complexity" evidence="8">
    <location>
        <begin position="579"/>
        <end position="614"/>
    </location>
</feature>
<evidence type="ECO:0000256" key="6">
    <source>
        <dbReference type="PROSITE-ProRule" id="PRU00339"/>
    </source>
</evidence>
<feature type="region of interest" description="Disordered" evidence="8">
    <location>
        <begin position="80"/>
        <end position="104"/>
    </location>
</feature>
<organism evidence="9 10">
    <name type="scientific">Neocallimastix californiae</name>
    <dbReference type="NCBI Taxonomy" id="1754190"/>
    <lineage>
        <taxon>Eukaryota</taxon>
        <taxon>Fungi</taxon>
        <taxon>Fungi incertae sedis</taxon>
        <taxon>Chytridiomycota</taxon>
        <taxon>Chytridiomycota incertae sedis</taxon>
        <taxon>Neocallimastigomycetes</taxon>
        <taxon>Neocallimastigales</taxon>
        <taxon>Neocallimastigaceae</taxon>
        <taxon>Neocallimastix</taxon>
    </lineage>
</organism>
<dbReference type="AlphaFoldDB" id="A0A1Y2EH05"/>
<feature type="repeat" description="TPR" evidence="6">
    <location>
        <begin position="369"/>
        <end position="402"/>
    </location>
</feature>
<accession>A0A1Y2EH05</accession>
<dbReference type="Proteomes" id="UP000193920">
    <property type="component" value="Unassembled WGS sequence"/>
</dbReference>
<keyword evidence="7" id="KW-0175">Coiled coil</keyword>
<feature type="region of interest" description="Disordered" evidence="8">
    <location>
        <begin position="410"/>
        <end position="430"/>
    </location>
</feature>
<feature type="compositionally biased region" description="Basic and acidic residues" evidence="8">
    <location>
        <begin position="615"/>
        <end position="627"/>
    </location>
</feature>
<keyword evidence="10" id="KW-1185">Reference proteome</keyword>
<evidence type="ECO:0000256" key="3">
    <source>
        <dbReference type="ARBA" id="ARBA00022737"/>
    </source>
</evidence>
<evidence type="ECO:0000256" key="5">
    <source>
        <dbReference type="ARBA" id="ARBA00040665"/>
    </source>
</evidence>
<feature type="region of interest" description="Disordered" evidence="8">
    <location>
        <begin position="570"/>
        <end position="654"/>
    </location>
</feature>
<dbReference type="SUPFAM" id="SSF48452">
    <property type="entry name" value="TPR-like"/>
    <property type="match status" value="2"/>
</dbReference>
<gene>
    <name evidence="9" type="ORF">LY90DRAFT_667436</name>
</gene>
<comment type="caution">
    <text evidence="9">The sequence shown here is derived from an EMBL/GenBank/DDBJ whole genome shotgun (WGS) entry which is preliminary data.</text>
</comment>
<evidence type="ECO:0000256" key="8">
    <source>
        <dbReference type="SAM" id="MobiDB-lite"/>
    </source>
</evidence>
<dbReference type="PANTHER" id="PTHR46630">
    <property type="entry name" value="TETRATRICOPEPTIDE REPEAT PROTEIN 29"/>
    <property type="match status" value="1"/>
</dbReference>
<dbReference type="Pfam" id="PF13181">
    <property type="entry name" value="TPR_8"/>
    <property type="match status" value="1"/>
</dbReference>
<protein>
    <recommendedName>
        <fullName evidence="5">Tetratricopeptide repeat protein 29</fullName>
    </recommendedName>
</protein>
<dbReference type="SMART" id="SM00028">
    <property type="entry name" value="TPR"/>
    <property type="match status" value="6"/>
</dbReference>
<evidence type="ECO:0000256" key="4">
    <source>
        <dbReference type="ARBA" id="ARBA00022803"/>
    </source>
</evidence>
<dbReference type="PANTHER" id="PTHR46630:SF1">
    <property type="entry name" value="TETRATRICOPEPTIDE REPEAT PROTEIN 29"/>
    <property type="match status" value="1"/>
</dbReference>
<feature type="repeat" description="TPR" evidence="6">
    <location>
        <begin position="287"/>
        <end position="320"/>
    </location>
</feature>
<dbReference type="GO" id="GO:0003341">
    <property type="term" value="P:cilium movement"/>
    <property type="evidence" value="ECO:0007669"/>
    <property type="project" value="TreeGrafter"/>
</dbReference>
<evidence type="ECO:0000256" key="1">
    <source>
        <dbReference type="ARBA" id="ARBA00004496"/>
    </source>
</evidence>
<dbReference type="InterPro" id="IPR051476">
    <property type="entry name" value="Bac_ResReg_Asp_Phosphatase"/>
</dbReference>
<evidence type="ECO:0000256" key="7">
    <source>
        <dbReference type="SAM" id="Coils"/>
    </source>
</evidence>
<dbReference type="Pfam" id="PF13174">
    <property type="entry name" value="TPR_6"/>
    <property type="match status" value="1"/>
</dbReference>